<dbReference type="SUPFAM" id="SSF88713">
    <property type="entry name" value="Glycoside hydrolase/deacetylase"/>
    <property type="match status" value="1"/>
</dbReference>
<feature type="domain" description="NodB homology" evidence="2">
    <location>
        <begin position="245"/>
        <end position="449"/>
    </location>
</feature>
<dbReference type="GO" id="GO:0016810">
    <property type="term" value="F:hydrolase activity, acting on carbon-nitrogen (but not peptide) bonds"/>
    <property type="evidence" value="ECO:0007669"/>
    <property type="project" value="InterPro"/>
</dbReference>
<evidence type="ECO:0000313" key="4">
    <source>
        <dbReference type="Proteomes" id="UP000197019"/>
    </source>
</evidence>
<organism evidence="3 4">
    <name type="scientific">Methylovulum psychrotolerans</name>
    <dbReference type="NCBI Taxonomy" id="1704499"/>
    <lineage>
        <taxon>Bacteria</taxon>
        <taxon>Pseudomonadati</taxon>
        <taxon>Pseudomonadota</taxon>
        <taxon>Gammaproteobacteria</taxon>
        <taxon>Methylococcales</taxon>
        <taxon>Methylococcaceae</taxon>
        <taxon>Methylovulum</taxon>
    </lineage>
</organism>
<dbReference type="KEGG" id="mpsy:CEK71_11860"/>
<proteinExistence type="predicted"/>
<dbReference type="PANTHER" id="PTHR10587">
    <property type="entry name" value="GLYCOSYL TRANSFERASE-RELATED"/>
    <property type="match status" value="1"/>
</dbReference>
<evidence type="ECO:0000259" key="2">
    <source>
        <dbReference type="PROSITE" id="PS51677"/>
    </source>
</evidence>
<dbReference type="Gene3D" id="3.20.20.370">
    <property type="entry name" value="Glycoside hydrolase/deacetylase"/>
    <property type="match status" value="1"/>
</dbReference>
<dbReference type="Proteomes" id="UP000197019">
    <property type="component" value="Chromosome"/>
</dbReference>
<name>A0A1Z4BZM1_9GAMM</name>
<feature type="region of interest" description="Disordered" evidence="1">
    <location>
        <begin position="146"/>
        <end position="180"/>
    </location>
</feature>
<dbReference type="InterPro" id="IPR002509">
    <property type="entry name" value="NODB_dom"/>
</dbReference>
<keyword evidence="4" id="KW-1185">Reference proteome</keyword>
<dbReference type="AlphaFoldDB" id="A0A1Z4BZM1"/>
<dbReference type="GO" id="GO:0005975">
    <property type="term" value="P:carbohydrate metabolic process"/>
    <property type="evidence" value="ECO:0007669"/>
    <property type="project" value="InterPro"/>
</dbReference>
<dbReference type="InterPro" id="IPR050248">
    <property type="entry name" value="Polysacc_deacetylase_ArnD"/>
</dbReference>
<protein>
    <recommendedName>
        <fullName evidence="2">NodB homology domain-containing protein</fullName>
    </recommendedName>
</protein>
<evidence type="ECO:0000256" key="1">
    <source>
        <dbReference type="SAM" id="MobiDB-lite"/>
    </source>
</evidence>
<dbReference type="Pfam" id="PF01522">
    <property type="entry name" value="Polysacc_deac_1"/>
    <property type="match status" value="1"/>
</dbReference>
<dbReference type="OrthoDB" id="276604at2"/>
<sequence>MKHLHGLFTDAASVARLTACGLSLLGLPAISHATADAPEAVFMAFYQHVADHDCAAAVALAEGYTLADCQNVQSLTPPPMPNNIMVSRNNRITFQTQLDYTNKNPAATYSCDYAVTVQRRQQWRVIMPAKALKACLPSSSAPLPLTPAEQLPAVPPQPDKTADQTKPAAPPPPALPAAQAKPTNSLLGLWPAEVLRGKPGEERITHLAKPNVDPPDYLEAPTKLPALAEAWQHSIRRVRLPADKPLVALTFDLCEQADDVTGYDRDIVNYLRDQQIPATFFAGGKWMRSHPDKTQQLMADPNFEIGNHGWTHGNLRVLGGQKMRNQITWTQAEYAIQRDNLNAKAQQAGLAAQMQHIPHQPMTLRFPYGTCNKASLEAVNGLGLAAIQWDVVSGDAAPRIAPTALANGVIRQARSGSIIVFHANGRGHGTAAALPKIVSALQAKGLHFVTVSQLLQAGSVETVQDCYEMRPGDNQYIDAKFGEGTQ</sequence>
<evidence type="ECO:0000313" key="3">
    <source>
        <dbReference type="EMBL" id="ASF46712.1"/>
    </source>
</evidence>
<accession>A0A1Z4BZM1</accession>
<dbReference type="RefSeq" id="WP_088619584.1">
    <property type="nucleotide sequence ID" value="NZ_CP022129.1"/>
</dbReference>
<dbReference type="EMBL" id="CP022129">
    <property type="protein sequence ID" value="ASF46712.1"/>
    <property type="molecule type" value="Genomic_DNA"/>
</dbReference>
<dbReference type="PANTHER" id="PTHR10587:SF134">
    <property type="entry name" value="SECRETED PROTEIN"/>
    <property type="match status" value="1"/>
</dbReference>
<dbReference type="InterPro" id="IPR011330">
    <property type="entry name" value="Glyco_hydro/deAcase_b/a-brl"/>
</dbReference>
<reference evidence="3 4" key="1">
    <citation type="submission" date="2017-06" db="EMBL/GenBank/DDBJ databases">
        <title>Genome Sequencing of the methanotroph Methylovulum psychrotolerants str. HV10-M2 isolated from a high-altitude environment.</title>
        <authorList>
            <person name="Mateos-Rivera A."/>
        </authorList>
    </citation>
    <scope>NUCLEOTIDE SEQUENCE [LARGE SCALE GENOMIC DNA]</scope>
    <source>
        <strain evidence="3 4">HV10_M2</strain>
    </source>
</reference>
<gene>
    <name evidence="3" type="ORF">CEK71_11860</name>
</gene>
<dbReference type="PROSITE" id="PS51677">
    <property type="entry name" value="NODB"/>
    <property type="match status" value="1"/>
</dbReference>